<reference evidence="2 3" key="1">
    <citation type="submission" date="2020-07" db="EMBL/GenBank/DDBJ databases">
        <title>Vibrio marinisediminis sp. nov., isolated from marine sediment.</title>
        <authorList>
            <person name="Ji X."/>
        </authorList>
    </citation>
    <scope>NUCLEOTIDE SEQUENCE [LARGE SCALE GENOMIC DNA]</scope>
    <source>
        <strain evidence="2 3">404</strain>
    </source>
</reference>
<proteinExistence type="predicted"/>
<keyword evidence="1" id="KW-1133">Transmembrane helix</keyword>
<gene>
    <name evidence="2" type="ORF">H2O73_02265</name>
</gene>
<dbReference type="EMBL" id="JACFYF010000001">
    <property type="protein sequence ID" value="MBA5761153.1"/>
    <property type="molecule type" value="Genomic_DNA"/>
</dbReference>
<evidence type="ECO:0000313" key="3">
    <source>
        <dbReference type="Proteomes" id="UP000571701"/>
    </source>
</evidence>
<keyword evidence="1" id="KW-0812">Transmembrane</keyword>
<keyword evidence="3" id="KW-1185">Reference proteome</keyword>
<comment type="caution">
    <text evidence="2">The sequence shown here is derived from an EMBL/GenBank/DDBJ whole genome shotgun (WGS) entry which is preliminary data.</text>
</comment>
<dbReference type="RefSeq" id="WP_182106098.1">
    <property type="nucleotide sequence ID" value="NZ_JACFYF010000001.1"/>
</dbReference>
<accession>A0A7W2ISJ7</accession>
<organism evidence="2 3">
    <name type="scientific">Vibrio marinisediminis</name>
    <dbReference type="NCBI Taxonomy" id="2758441"/>
    <lineage>
        <taxon>Bacteria</taxon>
        <taxon>Pseudomonadati</taxon>
        <taxon>Pseudomonadota</taxon>
        <taxon>Gammaproteobacteria</taxon>
        <taxon>Vibrionales</taxon>
        <taxon>Vibrionaceae</taxon>
        <taxon>Vibrio</taxon>
    </lineage>
</organism>
<dbReference type="Proteomes" id="UP000571701">
    <property type="component" value="Unassembled WGS sequence"/>
</dbReference>
<evidence type="ECO:0000313" key="2">
    <source>
        <dbReference type="EMBL" id="MBA5761153.1"/>
    </source>
</evidence>
<keyword evidence="1" id="KW-0472">Membrane</keyword>
<feature type="transmembrane region" description="Helical" evidence="1">
    <location>
        <begin position="64"/>
        <end position="82"/>
    </location>
</feature>
<evidence type="ECO:0000256" key="1">
    <source>
        <dbReference type="SAM" id="Phobius"/>
    </source>
</evidence>
<protein>
    <submittedName>
        <fullName evidence="2">Uncharacterized protein</fullName>
    </submittedName>
</protein>
<feature type="transmembrane region" description="Helical" evidence="1">
    <location>
        <begin position="40"/>
        <end position="58"/>
    </location>
</feature>
<name>A0A7W2ISJ7_9VIBR</name>
<sequence>MDIAEEFQITDTTLRFKKDSYALSKIKGAKVKQNTIKDHALRVVTIGLVVSSLVWMIAPGSLGLYTAPVALIIGMLSAFSTVRKYEFQIEFQHADETGLQWVSIAKTNKLKIKEQFEKQVTQILESIHTRV</sequence>
<dbReference type="AlphaFoldDB" id="A0A7W2ISJ7"/>